<proteinExistence type="predicted"/>
<sequence length="353" mass="38113">MFQILKNARLPKAALAVMLGAALIVSGCGKKEGDKTVVATYTGGEITQTELTQFHSIFFSQYGDMAGSPEMQEYLLKQLATLKIMAGKASDDTKKEAEKEAKDQIKQMEEYYNSQEKGAFDKQLETLKVTKKDLEKYVTLSTTVLKDTSGKVTDDQIKSNYDAKLKEDPHVYDLASVAHILVALKDPNDATGTKELRTKEEALTRINEVKAKLASGGDFAALAKEYSDDPGSKDKEGKYENQNPSVWDPAFKEAAITQPVGQVGQPFESSFGYHILRVDKREVQSVDAVKEDIRTEIADKMIGDFITNDLPKLEFKITLPAASASAAASPAASAGAAASPAASTSPAASPAAK</sequence>
<comment type="caution">
    <text evidence="1">The sequence shown here is derived from an EMBL/GenBank/DDBJ whole genome shotgun (WGS) entry which is preliminary data.</text>
</comment>
<dbReference type="EMBL" id="JBJURJ010000026">
    <property type="protein sequence ID" value="MFM9332130.1"/>
    <property type="molecule type" value="Genomic_DNA"/>
</dbReference>
<protein>
    <submittedName>
        <fullName evidence="1">Peptidylprolyl isomerase</fullName>
        <ecNumber evidence="1">5.2.1.8</ecNumber>
    </submittedName>
</protein>
<evidence type="ECO:0000313" key="1">
    <source>
        <dbReference type="EMBL" id="MFM9332130.1"/>
    </source>
</evidence>
<dbReference type="EC" id="5.2.1.8" evidence="1"/>
<evidence type="ECO:0000313" key="2">
    <source>
        <dbReference type="Proteomes" id="UP001631969"/>
    </source>
</evidence>
<dbReference type="Proteomes" id="UP001631969">
    <property type="component" value="Unassembled WGS sequence"/>
</dbReference>
<gene>
    <name evidence="1" type="ORF">ACI1P1_27915</name>
</gene>
<keyword evidence="2" id="KW-1185">Reference proteome</keyword>
<keyword evidence="1" id="KW-0413">Isomerase</keyword>
<reference evidence="1" key="1">
    <citation type="submission" date="2024-12" db="EMBL/GenBank/DDBJ databases">
        <authorList>
            <person name="Wu N."/>
        </authorList>
    </citation>
    <scope>NUCLEOTIDE SEQUENCE</scope>
    <source>
        <strain evidence="1">P15</strain>
    </source>
</reference>
<accession>A0ACC7P607</accession>
<organism evidence="1 2">
    <name type="scientific">Paenibacillus mesotrionivorans</name>
    <dbReference type="NCBI Taxonomy" id="3160968"/>
    <lineage>
        <taxon>Bacteria</taxon>
        <taxon>Bacillati</taxon>
        <taxon>Bacillota</taxon>
        <taxon>Bacilli</taxon>
        <taxon>Bacillales</taxon>
        <taxon>Paenibacillaceae</taxon>
        <taxon>Paenibacillus</taxon>
    </lineage>
</organism>
<name>A0ACC7P607_9BACL</name>